<dbReference type="AlphaFoldDB" id="A0A2I0IQ12"/>
<dbReference type="PANTHER" id="PTHR34222:SF79">
    <property type="entry name" value="RETROVIRUS-RELATED POL POLYPROTEIN FROM TRANSPOSON TNT 1-94"/>
    <property type="match status" value="1"/>
</dbReference>
<name>A0A2I0IQ12_PUNGR</name>
<accession>A0A2I0IQ12</accession>
<protein>
    <submittedName>
        <fullName evidence="1">Uncharacterized protein</fullName>
    </submittedName>
</protein>
<dbReference type="EMBL" id="PGOL01002673">
    <property type="protein sequence ID" value="PKI46098.1"/>
    <property type="molecule type" value="Genomic_DNA"/>
</dbReference>
<sequence>MDDQLRLAESVDSLLKSEHGKRGKMKKKKCTCDATLRYVEQRERENAHQFPLGLNMEDSTVRSNILSTEPPHSLNKIFHMILHEESQSQVVRNHESGPKVVFLGKMGNG</sequence>
<reference evidence="1 2" key="1">
    <citation type="submission" date="2017-11" db="EMBL/GenBank/DDBJ databases">
        <title>De-novo sequencing of pomegranate (Punica granatum L.) genome.</title>
        <authorList>
            <person name="Akparov Z."/>
            <person name="Amiraslanov A."/>
            <person name="Hajiyeva S."/>
            <person name="Abbasov M."/>
            <person name="Kaur K."/>
            <person name="Hamwieh A."/>
            <person name="Solovyev V."/>
            <person name="Salamov A."/>
            <person name="Braich B."/>
            <person name="Kosarev P."/>
            <person name="Mahmoud A."/>
            <person name="Hajiyev E."/>
            <person name="Babayeva S."/>
            <person name="Izzatullayeva V."/>
            <person name="Mammadov A."/>
            <person name="Mammadov A."/>
            <person name="Sharifova S."/>
            <person name="Ojaghi J."/>
            <person name="Eynullazada K."/>
            <person name="Bayramov B."/>
            <person name="Abdulazimova A."/>
            <person name="Shahmuradov I."/>
        </authorList>
    </citation>
    <scope>NUCLEOTIDE SEQUENCE [LARGE SCALE GENOMIC DNA]</scope>
    <source>
        <strain evidence="2">cv. AG2017</strain>
        <tissue evidence="1">Leaf</tissue>
    </source>
</reference>
<keyword evidence="2" id="KW-1185">Reference proteome</keyword>
<dbReference type="PANTHER" id="PTHR34222">
    <property type="entry name" value="GAG_PRE-INTEGRS DOMAIN-CONTAINING PROTEIN"/>
    <property type="match status" value="1"/>
</dbReference>
<proteinExistence type="predicted"/>
<evidence type="ECO:0000313" key="2">
    <source>
        <dbReference type="Proteomes" id="UP000233551"/>
    </source>
</evidence>
<gene>
    <name evidence="1" type="ORF">CRG98_033493</name>
</gene>
<evidence type="ECO:0000313" key="1">
    <source>
        <dbReference type="EMBL" id="PKI46098.1"/>
    </source>
</evidence>
<comment type="caution">
    <text evidence="1">The sequence shown here is derived from an EMBL/GenBank/DDBJ whole genome shotgun (WGS) entry which is preliminary data.</text>
</comment>
<organism evidence="1 2">
    <name type="scientific">Punica granatum</name>
    <name type="common">Pomegranate</name>
    <dbReference type="NCBI Taxonomy" id="22663"/>
    <lineage>
        <taxon>Eukaryota</taxon>
        <taxon>Viridiplantae</taxon>
        <taxon>Streptophyta</taxon>
        <taxon>Embryophyta</taxon>
        <taxon>Tracheophyta</taxon>
        <taxon>Spermatophyta</taxon>
        <taxon>Magnoliopsida</taxon>
        <taxon>eudicotyledons</taxon>
        <taxon>Gunneridae</taxon>
        <taxon>Pentapetalae</taxon>
        <taxon>rosids</taxon>
        <taxon>malvids</taxon>
        <taxon>Myrtales</taxon>
        <taxon>Lythraceae</taxon>
        <taxon>Punica</taxon>
    </lineage>
</organism>
<dbReference type="Proteomes" id="UP000233551">
    <property type="component" value="Unassembled WGS sequence"/>
</dbReference>